<gene>
    <name evidence="1" type="ORF">MM415B00781_0003</name>
</gene>
<name>A0A6M3IXN4_9ZZZZ</name>
<protein>
    <submittedName>
        <fullName evidence="1">Uncharacterized protein</fullName>
    </submittedName>
</protein>
<proteinExistence type="predicted"/>
<evidence type="ECO:0000313" key="1">
    <source>
        <dbReference type="EMBL" id="QJA62426.1"/>
    </source>
</evidence>
<sequence length="125" mass="14820">MECGKEYTVPCYDIWLHTQETGHNKWELVWKLEAQMNNEAKLTQGEIDKAWEDAFEEPVEFDHKPTAEEVFNYRLEVVADTASEKAIKYFIEWGEEVCPHWQGEQPRWKHTCILCWQSLKAGEMP</sequence>
<reference evidence="1" key="1">
    <citation type="submission" date="2020-03" db="EMBL/GenBank/DDBJ databases">
        <title>The deep terrestrial virosphere.</title>
        <authorList>
            <person name="Holmfeldt K."/>
            <person name="Nilsson E."/>
            <person name="Simone D."/>
            <person name="Lopez-Fernandez M."/>
            <person name="Wu X."/>
            <person name="de Brujin I."/>
            <person name="Lundin D."/>
            <person name="Andersson A."/>
            <person name="Bertilsson S."/>
            <person name="Dopson M."/>
        </authorList>
    </citation>
    <scope>NUCLEOTIDE SEQUENCE</scope>
    <source>
        <strain evidence="1">MM415B00781</strain>
    </source>
</reference>
<dbReference type="AlphaFoldDB" id="A0A6M3IXN4"/>
<accession>A0A6M3IXN4</accession>
<organism evidence="1">
    <name type="scientific">viral metagenome</name>
    <dbReference type="NCBI Taxonomy" id="1070528"/>
    <lineage>
        <taxon>unclassified sequences</taxon>
        <taxon>metagenomes</taxon>
        <taxon>organismal metagenomes</taxon>
    </lineage>
</organism>
<dbReference type="EMBL" id="MT141471">
    <property type="protein sequence ID" value="QJA62426.1"/>
    <property type="molecule type" value="Genomic_DNA"/>
</dbReference>